<proteinExistence type="predicted"/>
<dbReference type="PANTHER" id="PTHR46401">
    <property type="entry name" value="GLYCOSYLTRANSFERASE WBBK-RELATED"/>
    <property type="match status" value="1"/>
</dbReference>
<dbReference type="AlphaFoldDB" id="A0A8D9P510"/>
<comment type="caution">
    <text evidence="2">The sequence shown here is derived from an EMBL/GenBank/DDBJ whole genome shotgun (WGS) entry which is preliminary data.</text>
</comment>
<name>A0A8D9P510_PARDI</name>
<organism evidence="2 3">
    <name type="scientific">Parabacteroides distasonis</name>
    <dbReference type="NCBI Taxonomy" id="823"/>
    <lineage>
        <taxon>Bacteria</taxon>
        <taxon>Pseudomonadati</taxon>
        <taxon>Bacteroidota</taxon>
        <taxon>Bacteroidia</taxon>
        <taxon>Bacteroidales</taxon>
        <taxon>Tannerellaceae</taxon>
        <taxon>Parabacteroides</taxon>
    </lineage>
</organism>
<reference evidence="2 3" key="1">
    <citation type="submission" date="2015-09" db="EMBL/GenBank/DDBJ databases">
        <authorList>
            <consortium name="Pathogen Informatics"/>
        </authorList>
    </citation>
    <scope>NUCLEOTIDE SEQUENCE [LARGE SCALE GENOMIC DNA]</scope>
    <source>
        <strain evidence="2 3">2789STDY5608822</strain>
    </source>
</reference>
<accession>A0A8D9P510</accession>
<dbReference type="Proteomes" id="UP000095455">
    <property type="component" value="Unassembled WGS sequence"/>
</dbReference>
<dbReference type="Gene3D" id="3.40.50.2000">
    <property type="entry name" value="Glycogen Phosphorylase B"/>
    <property type="match status" value="1"/>
</dbReference>
<evidence type="ECO:0000313" key="3">
    <source>
        <dbReference type="Proteomes" id="UP000095455"/>
    </source>
</evidence>
<dbReference type="Pfam" id="PF13692">
    <property type="entry name" value="Glyco_trans_1_4"/>
    <property type="match status" value="1"/>
</dbReference>
<gene>
    <name evidence="2" type="ORF">ERS852380_04244</name>
</gene>
<dbReference type="GO" id="GO:0009103">
    <property type="term" value="P:lipopolysaccharide biosynthetic process"/>
    <property type="evidence" value="ECO:0007669"/>
    <property type="project" value="TreeGrafter"/>
</dbReference>
<dbReference type="GO" id="GO:0016757">
    <property type="term" value="F:glycosyltransferase activity"/>
    <property type="evidence" value="ECO:0007669"/>
    <property type="project" value="TreeGrafter"/>
</dbReference>
<evidence type="ECO:0000313" key="2">
    <source>
        <dbReference type="EMBL" id="CUP25888.1"/>
    </source>
</evidence>
<dbReference type="EMBL" id="CYYK01000024">
    <property type="protein sequence ID" value="CUP25888.1"/>
    <property type="molecule type" value="Genomic_DNA"/>
</dbReference>
<dbReference type="SUPFAM" id="SSF53756">
    <property type="entry name" value="UDP-Glycosyltransferase/glycogen phosphorylase"/>
    <property type="match status" value="1"/>
</dbReference>
<evidence type="ECO:0000256" key="1">
    <source>
        <dbReference type="ARBA" id="ARBA00022679"/>
    </source>
</evidence>
<dbReference type="PANTHER" id="PTHR46401:SF2">
    <property type="entry name" value="GLYCOSYLTRANSFERASE WBBK-RELATED"/>
    <property type="match status" value="1"/>
</dbReference>
<dbReference type="RefSeq" id="WP_009274992.1">
    <property type="nucleotide sequence ID" value="NZ_CAXSSW010000001.1"/>
</dbReference>
<protein>
    <submittedName>
        <fullName evidence="2">Predicted O-linked N-acetylglucosamine transferase, SPINDLY family</fullName>
    </submittedName>
</protein>
<sequence>MRILYVHREFSSVLNGGTYVMHRNYEMLTRLFGGDNVICYSVARPTLKIIVLSLLRMGCYGVSKRDEETIMDVYCKDSFDFVFFEGSLFGRIVKLLHGLEAKSVIFEHNVDASMAYQEYLYDHSLVSYVKYRFIKFNEKRTVRYATSLIALNKRDCDGFERMYGRKPELIFPITSPKVDLDDVPVLTAINRPFLLFVGADFYPNIEGIVWFIEHVSPFIQLDLRIVGACCNNPTLRNKTLSNVKLEGYVDDLSSYYKSALAVVAPIFKGSGMKTKVIEAMSFGKSIIGTDEAFQGIECDYCRMGGKCNTPSEFIHTINSLSDNRFNPYTYQLFSEKYETSVIENKFRDFIDAF</sequence>
<keyword evidence="1 2" id="KW-0808">Transferase</keyword>